<evidence type="ECO:0000313" key="5">
    <source>
        <dbReference type="EMBL" id="MBI5248378.1"/>
    </source>
</evidence>
<organism evidence="5 6">
    <name type="scientific">Desulfomonile tiedjei</name>
    <dbReference type="NCBI Taxonomy" id="2358"/>
    <lineage>
        <taxon>Bacteria</taxon>
        <taxon>Pseudomonadati</taxon>
        <taxon>Thermodesulfobacteriota</taxon>
        <taxon>Desulfomonilia</taxon>
        <taxon>Desulfomonilales</taxon>
        <taxon>Desulfomonilaceae</taxon>
        <taxon>Desulfomonile</taxon>
    </lineage>
</organism>
<dbReference type="EC" id="6.3.5.4" evidence="2"/>
<reference evidence="5" key="1">
    <citation type="submission" date="2020-07" db="EMBL/GenBank/DDBJ databases">
        <title>Huge and variable diversity of episymbiotic CPR bacteria and DPANN archaea in groundwater ecosystems.</title>
        <authorList>
            <person name="He C.Y."/>
            <person name="Keren R."/>
            <person name="Whittaker M."/>
            <person name="Farag I.F."/>
            <person name="Doudna J."/>
            <person name="Cate J.H.D."/>
            <person name="Banfield J.F."/>
        </authorList>
    </citation>
    <scope>NUCLEOTIDE SEQUENCE</scope>
    <source>
        <strain evidence="5">NC_groundwater_1664_Pr3_B-0.1um_52_9</strain>
    </source>
</reference>
<comment type="pathway">
    <text evidence="1">Amino-acid biosynthesis; L-asparagine biosynthesis; L-asparagine from L-aspartate (L-Gln route): step 1/1.</text>
</comment>
<evidence type="ECO:0000256" key="1">
    <source>
        <dbReference type="ARBA" id="ARBA00005187"/>
    </source>
</evidence>
<dbReference type="EMBL" id="JACRDE010000080">
    <property type="protein sequence ID" value="MBI5248378.1"/>
    <property type="molecule type" value="Genomic_DNA"/>
</dbReference>
<sequence length="319" mass="36861">TLGTDHLEQTVFPGMIESIPELLTFFDEPFADYSAIPTFLVSRLAAKHVKVVLTGDGGDEVFAGYPTHVAYRVSRLFRVIPRWIRENVISPAVMALPASMERISFDYKAKRFVTGADLPLEQGHYWWKVIFNEPEKTLLCNPSFLETGFRDSFETFDRHFRACNHAHPLNRLLYVDAKTFLLDDNLTKVDRMTMANSLEARVPLLDHEIVERVALMPPREKSRGLQTKRLLRRAVRGLLPPEIRKGKKKGFTPPLPFWIRDELKEFLTDRFSDEKLSAGGILNPSYCRQMLREHIDGKKDNNRQIWTILALVCWLEKYG</sequence>
<feature type="domain" description="Asparagine synthetase" evidence="4">
    <location>
        <begin position="2"/>
        <end position="316"/>
    </location>
</feature>
<name>A0A9D6UY03_9BACT</name>
<dbReference type="PANTHER" id="PTHR43284">
    <property type="entry name" value="ASPARAGINE SYNTHETASE (GLUTAMINE-HYDROLYZING)"/>
    <property type="match status" value="1"/>
</dbReference>
<proteinExistence type="predicted"/>
<evidence type="ECO:0000256" key="2">
    <source>
        <dbReference type="ARBA" id="ARBA00012737"/>
    </source>
</evidence>
<dbReference type="InterPro" id="IPR051786">
    <property type="entry name" value="ASN_synthetase/amidase"/>
</dbReference>
<evidence type="ECO:0000256" key="3">
    <source>
        <dbReference type="ARBA" id="ARBA00048741"/>
    </source>
</evidence>
<comment type="caution">
    <text evidence="5">The sequence shown here is derived from an EMBL/GenBank/DDBJ whole genome shotgun (WGS) entry which is preliminary data.</text>
</comment>
<protein>
    <recommendedName>
        <fullName evidence="2">asparagine synthase (glutamine-hydrolyzing)</fullName>
        <ecNumber evidence="2">6.3.5.4</ecNumber>
    </recommendedName>
</protein>
<accession>A0A9D6UY03</accession>
<dbReference type="InterPro" id="IPR014729">
    <property type="entry name" value="Rossmann-like_a/b/a_fold"/>
</dbReference>
<evidence type="ECO:0000259" key="4">
    <source>
        <dbReference type="Pfam" id="PF00733"/>
    </source>
</evidence>
<comment type="catalytic activity">
    <reaction evidence="3">
        <text>L-aspartate + L-glutamine + ATP + H2O = L-asparagine + L-glutamate + AMP + diphosphate + H(+)</text>
        <dbReference type="Rhea" id="RHEA:12228"/>
        <dbReference type="ChEBI" id="CHEBI:15377"/>
        <dbReference type="ChEBI" id="CHEBI:15378"/>
        <dbReference type="ChEBI" id="CHEBI:29985"/>
        <dbReference type="ChEBI" id="CHEBI:29991"/>
        <dbReference type="ChEBI" id="CHEBI:30616"/>
        <dbReference type="ChEBI" id="CHEBI:33019"/>
        <dbReference type="ChEBI" id="CHEBI:58048"/>
        <dbReference type="ChEBI" id="CHEBI:58359"/>
        <dbReference type="ChEBI" id="CHEBI:456215"/>
        <dbReference type="EC" id="6.3.5.4"/>
    </reaction>
</comment>
<dbReference type="InterPro" id="IPR001962">
    <property type="entry name" value="Asn_synthase"/>
</dbReference>
<evidence type="ECO:0000313" key="6">
    <source>
        <dbReference type="Proteomes" id="UP000807825"/>
    </source>
</evidence>
<dbReference type="Pfam" id="PF00733">
    <property type="entry name" value="Asn_synthase"/>
    <property type="match status" value="1"/>
</dbReference>
<gene>
    <name evidence="5" type="ORF">HY912_02690</name>
</gene>
<dbReference type="Proteomes" id="UP000807825">
    <property type="component" value="Unassembled WGS sequence"/>
</dbReference>
<dbReference type="PANTHER" id="PTHR43284:SF1">
    <property type="entry name" value="ASPARAGINE SYNTHETASE"/>
    <property type="match status" value="1"/>
</dbReference>
<dbReference type="AlphaFoldDB" id="A0A9D6UY03"/>
<feature type="non-terminal residue" evidence="5">
    <location>
        <position position="1"/>
    </location>
</feature>
<dbReference type="GO" id="GO:0004066">
    <property type="term" value="F:asparagine synthase (glutamine-hydrolyzing) activity"/>
    <property type="evidence" value="ECO:0007669"/>
    <property type="project" value="UniProtKB-EC"/>
</dbReference>
<dbReference type="Gene3D" id="3.40.50.620">
    <property type="entry name" value="HUPs"/>
    <property type="match status" value="1"/>
</dbReference>
<dbReference type="GO" id="GO:0005829">
    <property type="term" value="C:cytosol"/>
    <property type="evidence" value="ECO:0007669"/>
    <property type="project" value="TreeGrafter"/>
</dbReference>
<dbReference type="CDD" id="cd01991">
    <property type="entry name" value="Asn_synthase_B_C"/>
    <property type="match status" value="1"/>
</dbReference>
<dbReference type="SUPFAM" id="SSF52402">
    <property type="entry name" value="Adenine nucleotide alpha hydrolases-like"/>
    <property type="match status" value="1"/>
</dbReference>
<dbReference type="GO" id="GO:0006529">
    <property type="term" value="P:asparagine biosynthetic process"/>
    <property type="evidence" value="ECO:0007669"/>
    <property type="project" value="InterPro"/>
</dbReference>